<organism evidence="1 2">
    <name type="scientific">Thermosphaera aggregans (strain DSM 11486 / M11TL)</name>
    <dbReference type="NCBI Taxonomy" id="633148"/>
    <lineage>
        <taxon>Archaea</taxon>
        <taxon>Thermoproteota</taxon>
        <taxon>Thermoprotei</taxon>
        <taxon>Desulfurococcales</taxon>
        <taxon>Desulfurococcaceae</taxon>
        <taxon>Thermosphaera</taxon>
    </lineage>
</organism>
<dbReference type="Proteomes" id="UP000002376">
    <property type="component" value="Chromosome"/>
</dbReference>
<name>D5U204_THEAM</name>
<evidence type="ECO:0000313" key="1">
    <source>
        <dbReference type="EMBL" id="ADG91154.1"/>
    </source>
</evidence>
<accession>D5U204</accession>
<sequence>MSKEQKTEEAKIGARGEELLIKVLMSRKDVVACVEHLAGAKIENVAGVARGATRGLIKTDVVVTGSTGVSVGISLKTIKARGRPDVHLDRRWLDKSTGRLRSWSEVLQMPIEIVEILQRGILNIAAGRSTQLVPNVSDQQKVSNFIRGSLHRFLEEAFKNADPELRVLAILEYNERLTLCMFNVDEVIDFIEQDVAEAGISFGNRINIGNYIQLQRKAGDGKHVKKPKTSPDHPGNQVQVKFLAKNFVDNARNMVRNCCFELASLLEKPSAQKKLANFI</sequence>
<dbReference type="KEGG" id="tag:Tagg_0882"/>
<keyword evidence="2" id="KW-1185">Reference proteome</keyword>
<dbReference type="EMBL" id="CP001939">
    <property type="protein sequence ID" value="ADG91154.1"/>
    <property type="molecule type" value="Genomic_DNA"/>
</dbReference>
<gene>
    <name evidence="1" type="ordered locus">Tagg_0882</name>
</gene>
<dbReference type="eggNOG" id="arCOG11381">
    <property type="taxonomic scope" value="Archaea"/>
</dbReference>
<dbReference type="HOGENOM" id="CLU_1084201_0_0_2"/>
<reference evidence="1 2" key="1">
    <citation type="journal article" date="2010" name="Stand. Genomic Sci.">
        <title>Complete genome sequence of Thermosphaera aggregans type strain (M11TL).</title>
        <authorList>
            <person name="Spring S."/>
            <person name="Rachel R."/>
            <person name="Lapidus A."/>
            <person name="Davenport K."/>
            <person name="Tice H."/>
            <person name="Copeland A."/>
            <person name="Cheng J.F."/>
            <person name="Lucas S."/>
            <person name="Chen F."/>
            <person name="Nolan M."/>
            <person name="Bruce D."/>
            <person name="Goodwin L."/>
            <person name="Pitluck S."/>
            <person name="Ivanova N."/>
            <person name="Mavromatis K."/>
            <person name="Ovchinnikova G."/>
            <person name="Pati A."/>
            <person name="Chen A."/>
            <person name="Palaniappan K."/>
            <person name="Land M."/>
            <person name="Hauser L."/>
            <person name="Chang Y.J."/>
            <person name="Jeffries C.C."/>
            <person name="Brettin T."/>
            <person name="Detter J.C."/>
            <person name="Tapia R."/>
            <person name="Han C."/>
            <person name="Heimerl T."/>
            <person name="Weikl F."/>
            <person name="Brambilla E."/>
            <person name="Goker M."/>
            <person name="Bristow J."/>
            <person name="Eisen J.A."/>
            <person name="Markowitz V."/>
            <person name="Hugenholtz P."/>
            <person name="Kyrpides N.C."/>
            <person name="Klenk H.P."/>
        </authorList>
    </citation>
    <scope>NUCLEOTIDE SEQUENCE [LARGE SCALE GENOMIC DNA]</scope>
    <source>
        <strain evidence="2">DSM 11486 / M11TL</strain>
    </source>
</reference>
<reference evidence="2" key="2">
    <citation type="journal article" date="2010" name="Stand. Genomic Sci.">
        <title>Complete genome sequence of Thermosphaera aggregans type strain (M11TLT).</title>
        <authorList>
            <person name="Spring S."/>
            <person name="Rachel R."/>
            <person name="Lapidus A."/>
            <person name="Davenport K."/>
            <person name="Tice H."/>
            <person name="Copeland A."/>
            <person name="Cheng J.-F."/>
            <person name="Lucas S."/>
            <person name="Chen F."/>
            <person name="Nolan M."/>
            <person name="Bruce D."/>
            <person name="Goodwin L."/>
            <person name="Pitluck S."/>
            <person name="Ivanova N."/>
            <person name="Mavromatis K."/>
            <person name="Ovchinnikova G."/>
            <person name="Pati A."/>
            <person name="Chen A."/>
            <person name="Palaniappan K."/>
            <person name="Land M."/>
            <person name="Hauser L."/>
            <person name="Chang Y.-J."/>
            <person name="Jeffries C.C."/>
            <person name="Brettin T."/>
            <person name="Detter J.C."/>
            <person name="Tapia R."/>
            <person name="Han C."/>
            <person name="Heimerl T."/>
            <person name="Weikl F."/>
            <person name="Brambilla E."/>
            <person name="Goker M."/>
            <person name="Bristow J."/>
            <person name="Eisen J.A."/>
            <person name="Markowitz V."/>
            <person name="Hugenholtz P."/>
            <person name="Kyrpides N.C."/>
            <person name="Klenk H.-P."/>
        </authorList>
    </citation>
    <scope>NUCLEOTIDE SEQUENCE [LARGE SCALE GENOMIC DNA]</scope>
    <source>
        <strain evidence="2">DSM 11486 / M11TL</strain>
    </source>
</reference>
<protein>
    <submittedName>
        <fullName evidence="1">Uncharacterized protein</fullName>
    </submittedName>
</protein>
<evidence type="ECO:0000313" key="2">
    <source>
        <dbReference type="Proteomes" id="UP000002376"/>
    </source>
</evidence>
<reference key="3">
    <citation type="submission" date="2010-02" db="EMBL/GenBank/DDBJ databases">
        <title>Complete genome sequence of Thermosphaera aggregans type strain (M11TL).</title>
        <authorList>
            <consortium name="US DOE Joint Genome Institute (JGI-PGF)"/>
            <person name="Spring S."/>
            <person name="Lapidus A."/>
            <person name="Munk C."/>
            <person name="Schroeder M."/>
            <person name="Glavina Del Rio T."/>
            <person name="Tice H."/>
            <person name="Copeland A."/>
            <person name="Cheng J.-F."/>
            <person name="Lucas S."/>
            <person name="Chen F."/>
            <person name="Nolan M."/>
            <person name="Bruce D."/>
            <person name="Goodwin L."/>
            <person name="Pitluck S."/>
            <person name="Ivanova N."/>
            <person name="Mavromatis K."/>
            <person name="Ovchinnikova G."/>
            <person name="Pati A."/>
            <person name="Chen A."/>
            <person name="Palaniappan K."/>
            <person name="Land M."/>
            <person name="Hauser L."/>
            <person name="Chang Y.-J."/>
            <person name="Jeffries C.C."/>
            <person name="Brettin T."/>
            <person name="Detter J.C."/>
            <person name="Tapia R."/>
            <person name="Han C."/>
            <person name="Chain P."/>
            <person name="Heimerl T."/>
            <person name="Weik F."/>
            <person name="Goker M."/>
            <person name="Rachel R."/>
            <person name="Bristow J."/>
            <person name="Eisen J.A."/>
            <person name="Markowitz V."/>
            <person name="Hugenholtz P."/>
            <person name="Kyrpides N.C."/>
            <person name="Klenk H.-P."/>
        </authorList>
    </citation>
    <scope>NUCLEOTIDE SEQUENCE</scope>
    <source>
        <strain>DSM 11486</strain>
    </source>
</reference>
<proteinExistence type="predicted"/>
<dbReference type="AlphaFoldDB" id="D5U204"/>
<dbReference type="REBASE" id="26048">
    <property type="entry name" value="TagYORF881P"/>
</dbReference>